<gene>
    <name evidence="8" type="primary">yhdJ</name>
    <name evidence="8" type="ORF">PPEP_a1608</name>
</gene>
<evidence type="ECO:0000256" key="6">
    <source>
        <dbReference type="SAM" id="MobiDB-lite"/>
    </source>
</evidence>
<dbReference type="NCBIfam" id="NF008572">
    <property type="entry name" value="PRK11524.1"/>
    <property type="match status" value="1"/>
</dbReference>
<keyword evidence="9" id="KW-1185">Reference proteome</keyword>
<evidence type="ECO:0000313" key="8">
    <source>
        <dbReference type="EMBL" id="MBE0347201.1"/>
    </source>
</evidence>
<dbReference type="GO" id="GO:0005737">
    <property type="term" value="C:cytoplasm"/>
    <property type="evidence" value="ECO:0007669"/>
    <property type="project" value="TreeGrafter"/>
</dbReference>
<dbReference type="PANTHER" id="PTHR13370:SF33">
    <property type="entry name" value="DNA ADENINE METHYLTRANSFERASE YHDJ"/>
    <property type="match status" value="1"/>
</dbReference>
<evidence type="ECO:0000313" key="9">
    <source>
        <dbReference type="Proteomes" id="UP000660708"/>
    </source>
</evidence>
<protein>
    <recommendedName>
        <fullName evidence="5">Methyltransferase</fullName>
        <ecNumber evidence="5">2.1.1.-</ecNumber>
    </recommendedName>
</protein>
<dbReference type="SUPFAM" id="SSF53335">
    <property type="entry name" value="S-adenosyl-L-methionine-dependent methyltransferases"/>
    <property type="match status" value="1"/>
</dbReference>
<evidence type="ECO:0000256" key="3">
    <source>
        <dbReference type="ARBA" id="ARBA00022679"/>
    </source>
</evidence>
<evidence type="ECO:0000256" key="1">
    <source>
        <dbReference type="ARBA" id="ARBA00006594"/>
    </source>
</evidence>
<comment type="similarity">
    <text evidence="1 5">Belongs to the N(4)/N(6)-methyltransferase family.</text>
</comment>
<comment type="caution">
    <text evidence="8">The sequence shown here is derived from an EMBL/GenBank/DDBJ whole genome shotgun (WGS) entry which is preliminary data.</text>
</comment>
<accession>A0A8I0MXQ2</accession>
<dbReference type="InterPro" id="IPR029063">
    <property type="entry name" value="SAM-dependent_MTases_sf"/>
</dbReference>
<dbReference type="GO" id="GO:0032259">
    <property type="term" value="P:methylation"/>
    <property type="evidence" value="ECO:0007669"/>
    <property type="project" value="UniProtKB-KW"/>
</dbReference>
<feature type="region of interest" description="Disordered" evidence="6">
    <location>
        <begin position="265"/>
        <end position="302"/>
    </location>
</feature>
<proteinExistence type="inferred from homology"/>
<feature type="compositionally biased region" description="Polar residues" evidence="6">
    <location>
        <begin position="291"/>
        <end position="302"/>
    </location>
</feature>
<keyword evidence="2 8" id="KW-0489">Methyltransferase</keyword>
<dbReference type="EMBL" id="AQHF01000026">
    <property type="protein sequence ID" value="MBE0347201.1"/>
    <property type="molecule type" value="Genomic_DNA"/>
</dbReference>
<dbReference type="GO" id="GO:0003677">
    <property type="term" value="F:DNA binding"/>
    <property type="evidence" value="ECO:0007669"/>
    <property type="project" value="InterPro"/>
</dbReference>
<reference evidence="8 9" key="1">
    <citation type="submission" date="2015-06" db="EMBL/GenBank/DDBJ databases">
        <title>Genome sequence of Pseudoalteromonas peptidolytica.</title>
        <authorList>
            <person name="Xie B.-B."/>
            <person name="Rong J.-C."/>
            <person name="Qin Q.-L."/>
            <person name="Zhang Y.-Z."/>
        </authorList>
    </citation>
    <scope>NUCLEOTIDE SEQUENCE [LARGE SCALE GENOMIC DNA]</scope>
    <source>
        <strain evidence="8 9">F12-50-A1</strain>
    </source>
</reference>
<feature type="compositionally biased region" description="Basic residues" evidence="6">
    <location>
        <begin position="272"/>
        <end position="285"/>
    </location>
</feature>
<evidence type="ECO:0000256" key="4">
    <source>
        <dbReference type="ARBA" id="ARBA00022691"/>
    </source>
</evidence>
<dbReference type="PANTHER" id="PTHR13370">
    <property type="entry name" value="RNA METHYLASE-RELATED"/>
    <property type="match status" value="1"/>
</dbReference>
<feature type="domain" description="DNA methylase N-4/N-6" evidence="7">
    <location>
        <begin position="36"/>
        <end position="253"/>
    </location>
</feature>
<dbReference type="AlphaFoldDB" id="A0A8I0MXQ2"/>
<dbReference type="EC" id="2.1.1.-" evidence="5"/>
<evidence type="ECO:0000259" key="7">
    <source>
        <dbReference type="Pfam" id="PF01555"/>
    </source>
</evidence>
<dbReference type="InterPro" id="IPR002052">
    <property type="entry name" value="DNA_methylase_N6_adenine_CS"/>
</dbReference>
<evidence type="ECO:0000256" key="5">
    <source>
        <dbReference type="RuleBase" id="RU362026"/>
    </source>
</evidence>
<dbReference type="Proteomes" id="UP000660708">
    <property type="component" value="Unassembled WGS sequence"/>
</dbReference>
<keyword evidence="4" id="KW-0949">S-adenosyl-L-methionine</keyword>
<dbReference type="RefSeq" id="WP_147389016.1">
    <property type="nucleotide sequence ID" value="NZ_AQHF01000026.1"/>
</dbReference>
<dbReference type="InterPro" id="IPR001091">
    <property type="entry name" value="RM_Methyltransferase"/>
</dbReference>
<dbReference type="InterPro" id="IPR002941">
    <property type="entry name" value="DNA_methylase_N4/N6"/>
</dbReference>
<dbReference type="CDD" id="cd02440">
    <property type="entry name" value="AdoMet_MTases"/>
    <property type="match status" value="1"/>
</dbReference>
<organism evidence="8 9">
    <name type="scientific">Pseudoalteromonas peptidolytica F12-50-A1</name>
    <dbReference type="NCBI Taxonomy" id="1315280"/>
    <lineage>
        <taxon>Bacteria</taxon>
        <taxon>Pseudomonadati</taxon>
        <taxon>Pseudomonadota</taxon>
        <taxon>Gammaproteobacteria</taxon>
        <taxon>Alteromonadales</taxon>
        <taxon>Pseudoalteromonadaceae</taxon>
        <taxon>Pseudoalteromonas</taxon>
    </lineage>
</organism>
<keyword evidence="3 8" id="KW-0808">Transferase</keyword>
<dbReference type="Pfam" id="PF01555">
    <property type="entry name" value="N6_N4_Mtase"/>
    <property type="match status" value="1"/>
</dbReference>
<evidence type="ECO:0000256" key="2">
    <source>
        <dbReference type="ARBA" id="ARBA00022603"/>
    </source>
</evidence>
<dbReference type="GO" id="GO:0008170">
    <property type="term" value="F:N-methyltransferase activity"/>
    <property type="evidence" value="ECO:0007669"/>
    <property type="project" value="InterPro"/>
</dbReference>
<dbReference type="PROSITE" id="PS00092">
    <property type="entry name" value="N6_MTASE"/>
    <property type="match status" value="1"/>
</dbReference>
<dbReference type="Gene3D" id="3.40.50.150">
    <property type="entry name" value="Vaccinia Virus protein VP39"/>
    <property type="match status" value="1"/>
</dbReference>
<dbReference type="PRINTS" id="PR00508">
    <property type="entry name" value="S21N4MTFRASE"/>
</dbReference>
<sequence>MAARFDVINQTFSDENQKIIHGDVLLGLKAIPDESVNLIFADPPYNIGKDFDGLKEKWTEEDFLAWCYEWIDDCFRVLKPNGTFYLMNSTENMPFLDIYCRKLFTIKSRVIWSYDSSGVQAKTYFGSMYEPILMLTKHPKNYTFNHEDILVEAKTGAKRQLIDYRKNPPQPYNTKKVPGNVWEFPRVRFKMDEYENHPTQKPESLLERIVKASSNEGDYVLDPFSGSFTTGAVAKRFNRKFIGIEINEEYVKMGIRRLELPSHYSEQELAKEKKRKTNNLSKKNRQKEADTSASPQQNPLIR</sequence>
<name>A0A8I0MXQ2_9GAMM</name>
<dbReference type="GO" id="GO:0009007">
    <property type="term" value="F:site-specific DNA-methyltransferase (adenine-specific) activity"/>
    <property type="evidence" value="ECO:0007669"/>
    <property type="project" value="TreeGrafter"/>
</dbReference>